<dbReference type="SMART" id="SM00343">
    <property type="entry name" value="ZnF_C2HC"/>
    <property type="match status" value="1"/>
</dbReference>
<evidence type="ECO:0000313" key="13">
    <source>
        <dbReference type="Proteomes" id="UP001465755"/>
    </source>
</evidence>
<dbReference type="SUPFAM" id="SSF57756">
    <property type="entry name" value="Retrovirus zinc finger-like domains"/>
    <property type="match status" value="1"/>
</dbReference>
<dbReference type="Gene3D" id="3.30.70.330">
    <property type="match status" value="1"/>
</dbReference>
<comment type="subcellular location">
    <subcellularLocation>
        <location evidence="1">Nucleus</location>
    </subcellularLocation>
</comment>
<protein>
    <submittedName>
        <fullName evidence="12">Uncharacterized protein</fullName>
    </submittedName>
</protein>
<dbReference type="GO" id="GO:0003723">
    <property type="term" value="F:RNA binding"/>
    <property type="evidence" value="ECO:0007669"/>
    <property type="project" value="UniProtKB-UniRule"/>
</dbReference>
<organism evidence="12 13">
    <name type="scientific">Symbiochloris irregularis</name>
    <dbReference type="NCBI Taxonomy" id="706552"/>
    <lineage>
        <taxon>Eukaryota</taxon>
        <taxon>Viridiplantae</taxon>
        <taxon>Chlorophyta</taxon>
        <taxon>core chlorophytes</taxon>
        <taxon>Trebouxiophyceae</taxon>
        <taxon>Trebouxiales</taxon>
        <taxon>Trebouxiaceae</taxon>
        <taxon>Symbiochloris</taxon>
    </lineage>
</organism>
<dbReference type="EMBL" id="JALJOQ010000166">
    <property type="protein sequence ID" value="KAK9792256.1"/>
    <property type="molecule type" value="Genomic_DNA"/>
</dbReference>
<evidence type="ECO:0000256" key="5">
    <source>
        <dbReference type="ARBA" id="ARBA00023187"/>
    </source>
</evidence>
<feature type="domain" description="RRM" evidence="10">
    <location>
        <begin position="2"/>
        <end position="71"/>
    </location>
</feature>
<dbReference type="PROSITE" id="PS50158">
    <property type="entry name" value="ZF_CCHC"/>
    <property type="match status" value="1"/>
</dbReference>
<evidence type="ECO:0000259" key="10">
    <source>
        <dbReference type="PROSITE" id="PS50102"/>
    </source>
</evidence>
<evidence type="ECO:0000256" key="4">
    <source>
        <dbReference type="ARBA" id="ARBA00022833"/>
    </source>
</evidence>
<evidence type="ECO:0000256" key="1">
    <source>
        <dbReference type="ARBA" id="ARBA00004123"/>
    </source>
</evidence>
<dbReference type="GO" id="GO:0005634">
    <property type="term" value="C:nucleus"/>
    <property type="evidence" value="ECO:0007669"/>
    <property type="project" value="UniProtKB-SubCell"/>
</dbReference>
<evidence type="ECO:0000256" key="8">
    <source>
        <dbReference type="PROSITE-ProRule" id="PRU00176"/>
    </source>
</evidence>
<dbReference type="GO" id="GO:0000398">
    <property type="term" value="P:mRNA splicing, via spliceosome"/>
    <property type="evidence" value="ECO:0007669"/>
    <property type="project" value="UniProtKB-ARBA"/>
</dbReference>
<evidence type="ECO:0000256" key="9">
    <source>
        <dbReference type="SAM" id="MobiDB-lite"/>
    </source>
</evidence>
<evidence type="ECO:0000256" key="2">
    <source>
        <dbReference type="ARBA" id="ARBA00022723"/>
    </source>
</evidence>
<dbReference type="Gene3D" id="4.10.60.10">
    <property type="entry name" value="Zinc finger, CCHC-type"/>
    <property type="match status" value="1"/>
</dbReference>
<dbReference type="PROSITE" id="PS50102">
    <property type="entry name" value="RRM"/>
    <property type="match status" value="1"/>
</dbReference>
<reference evidence="12 13" key="1">
    <citation type="journal article" date="2024" name="Nat. Commun.">
        <title>Phylogenomics reveals the evolutionary origins of lichenization in chlorophyte algae.</title>
        <authorList>
            <person name="Puginier C."/>
            <person name="Libourel C."/>
            <person name="Otte J."/>
            <person name="Skaloud P."/>
            <person name="Haon M."/>
            <person name="Grisel S."/>
            <person name="Petersen M."/>
            <person name="Berrin J.G."/>
            <person name="Delaux P.M."/>
            <person name="Dal Grande F."/>
            <person name="Keller J."/>
        </authorList>
    </citation>
    <scope>NUCLEOTIDE SEQUENCE [LARGE SCALE GENOMIC DNA]</scope>
    <source>
        <strain evidence="12 13">SAG 2036</strain>
    </source>
</reference>
<sequence>MARVYVGGIAQSLAEKDLEDEFIRFGTLRSVWVARKPPGFAFIEFEDVRDAEDAIRKLDGLNGWRVELSRKGERGPPRGGGGYGDRDRHGGGGRDYDRQGGDRFGGQGGYGGRGGGMRSEMRCYECGETGHFARDCRERIGGGAAGGGGGGGGPRSRPRSRTPPRRRSPSEPRRRSRSASYGRSSPAPRRSRSYERSPAP</sequence>
<gene>
    <name evidence="12" type="ORF">WJX73_010278</name>
</gene>
<comment type="caution">
    <text evidence="12">The sequence shown here is derived from an EMBL/GenBank/DDBJ whole genome shotgun (WGS) entry which is preliminary data.</text>
</comment>
<keyword evidence="2" id="KW-0479">Metal-binding</keyword>
<dbReference type="GO" id="GO:0008270">
    <property type="term" value="F:zinc ion binding"/>
    <property type="evidence" value="ECO:0007669"/>
    <property type="project" value="UniProtKB-KW"/>
</dbReference>
<feature type="compositionally biased region" description="Gly residues" evidence="9">
    <location>
        <begin position="141"/>
        <end position="154"/>
    </location>
</feature>
<keyword evidence="5" id="KW-0507">mRNA processing</keyword>
<feature type="region of interest" description="Disordered" evidence="9">
    <location>
        <begin position="69"/>
        <end position="118"/>
    </location>
</feature>
<dbReference type="SMART" id="SM00360">
    <property type="entry name" value="RRM"/>
    <property type="match status" value="1"/>
</dbReference>
<dbReference type="CDD" id="cd12373">
    <property type="entry name" value="RRM_SRSF3_like"/>
    <property type="match status" value="1"/>
</dbReference>
<dbReference type="PANTHER" id="PTHR23147">
    <property type="entry name" value="SERINE/ARGININE RICH SPLICING FACTOR"/>
    <property type="match status" value="1"/>
</dbReference>
<keyword evidence="6" id="KW-0539">Nucleus</keyword>
<dbReference type="Proteomes" id="UP001465755">
    <property type="component" value="Unassembled WGS sequence"/>
</dbReference>
<evidence type="ECO:0000259" key="11">
    <source>
        <dbReference type="PROSITE" id="PS50158"/>
    </source>
</evidence>
<feature type="compositionally biased region" description="Gly residues" evidence="9">
    <location>
        <begin position="102"/>
        <end position="117"/>
    </location>
</feature>
<evidence type="ECO:0000256" key="3">
    <source>
        <dbReference type="ARBA" id="ARBA00022771"/>
    </source>
</evidence>
<accession>A0AAW1NUE9</accession>
<keyword evidence="5" id="KW-0508">mRNA splicing</keyword>
<evidence type="ECO:0000256" key="6">
    <source>
        <dbReference type="ARBA" id="ARBA00023242"/>
    </source>
</evidence>
<name>A0AAW1NUE9_9CHLO</name>
<evidence type="ECO:0000256" key="7">
    <source>
        <dbReference type="PROSITE-ProRule" id="PRU00047"/>
    </source>
</evidence>
<keyword evidence="4" id="KW-0862">Zinc</keyword>
<dbReference type="FunFam" id="3.30.70.330:FF:000214">
    <property type="entry name" value="Serine/arginine-rich splicing factor 7"/>
    <property type="match status" value="1"/>
</dbReference>
<feature type="domain" description="CCHC-type" evidence="11">
    <location>
        <begin position="122"/>
        <end position="138"/>
    </location>
</feature>
<dbReference type="InterPro" id="IPR000504">
    <property type="entry name" value="RRM_dom"/>
</dbReference>
<proteinExistence type="predicted"/>
<dbReference type="InterPro" id="IPR035979">
    <property type="entry name" value="RBD_domain_sf"/>
</dbReference>
<dbReference type="InterPro" id="IPR012677">
    <property type="entry name" value="Nucleotide-bd_a/b_plait_sf"/>
</dbReference>
<dbReference type="AlphaFoldDB" id="A0AAW1NUE9"/>
<dbReference type="InterPro" id="IPR050907">
    <property type="entry name" value="SRSF"/>
</dbReference>
<dbReference type="SUPFAM" id="SSF54928">
    <property type="entry name" value="RNA-binding domain, RBD"/>
    <property type="match status" value="1"/>
</dbReference>
<dbReference type="Pfam" id="PF00098">
    <property type="entry name" value="zf-CCHC"/>
    <property type="match status" value="1"/>
</dbReference>
<feature type="compositionally biased region" description="Basic residues" evidence="9">
    <location>
        <begin position="156"/>
        <end position="167"/>
    </location>
</feature>
<keyword evidence="8" id="KW-0694">RNA-binding</keyword>
<feature type="compositionally biased region" description="Basic and acidic residues" evidence="9">
    <location>
        <begin position="84"/>
        <end position="101"/>
    </location>
</feature>
<feature type="compositionally biased region" description="Low complexity" evidence="9">
    <location>
        <begin position="178"/>
        <end position="188"/>
    </location>
</feature>
<evidence type="ECO:0000313" key="12">
    <source>
        <dbReference type="EMBL" id="KAK9792256.1"/>
    </source>
</evidence>
<keyword evidence="3 7" id="KW-0863">Zinc-finger</keyword>
<keyword evidence="13" id="KW-1185">Reference proteome</keyword>
<dbReference type="InterPro" id="IPR001878">
    <property type="entry name" value="Znf_CCHC"/>
</dbReference>
<feature type="region of interest" description="Disordered" evidence="9">
    <location>
        <begin position="138"/>
        <end position="200"/>
    </location>
</feature>
<dbReference type="Pfam" id="PF00076">
    <property type="entry name" value="RRM_1"/>
    <property type="match status" value="1"/>
</dbReference>
<dbReference type="InterPro" id="IPR036875">
    <property type="entry name" value="Znf_CCHC_sf"/>
</dbReference>